<evidence type="ECO:0000259" key="6">
    <source>
        <dbReference type="PROSITE" id="PS51096"/>
    </source>
</evidence>
<dbReference type="SUPFAM" id="SSF53062">
    <property type="entry name" value="PTS system fructose IIA component-like"/>
    <property type="match status" value="1"/>
</dbReference>
<reference evidence="7 8" key="1">
    <citation type="journal article" date="2015" name="Genome Announc.">
        <title>Expanding the biotechnology potential of lactobacilli through comparative genomics of 213 strains and associated genera.</title>
        <authorList>
            <person name="Sun Z."/>
            <person name="Harris H.M."/>
            <person name="McCann A."/>
            <person name="Guo C."/>
            <person name="Argimon S."/>
            <person name="Zhang W."/>
            <person name="Yang X."/>
            <person name="Jeffery I.B."/>
            <person name="Cooney J.C."/>
            <person name="Kagawa T.F."/>
            <person name="Liu W."/>
            <person name="Song Y."/>
            <person name="Salvetti E."/>
            <person name="Wrobel A."/>
            <person name="Rasinkangas P."/>
            <person name="Parkhill J."/>
            <person name="Rea M.C."/>
            <person name="O'Sullivan O."/>
            <person name="Ritari J."/>
            <person name="Douillard F.P."/>
            <person name="Paul Ross R."/>
            <person name="Yang R."/>
            <person name="Briner A.E."/>
            <person name="Felis G.E."/>
            <person name="de Vos W.M."/>
            <person name="Barrangou R."/>
            <person name="Klaenhammer T.R."/>
            <person name="Caufield P.W."/>
            <person name="Cui Y."/>
            <person name="Zhang H."/>
            <person name="O'Toole P.W."/>
        </authorList>
    </citation>
    <scope>NUCLEOTIDE SEQUENCE [LARGE SCALE GENOMIC DNA]</scope>
    <source>
        <strain evidence="7 8">DSM 20452</strain>
    </source>
</reference>
<dbReference type="PROSITE" id="PS51096">
    <property type="entry name" value="PTS_EIIA_TYPE_4"/>
    <property type="match status" value="1"/>
</dbReference>
<evidence type="ECO:0000256" key="5">
    <source>
        <dbReference type="ARBA" id="ARBA00046577"/>
    </source>
</evidence>
<evidence type="ECO:0000256" key="4">
    <source>
        <dbReference type="ARBA" id="ARBA00022679"/>
    </source>
</evidence>
<comment type="catalytic activity">
    <reaction evidence="1">
        <text>dihydroxyacetone + phosphoenolpyruvate = dihydroxyacetone phosphate + pyruvate</text>
        <dbReference type="Rhea" id="RHEA:18381"/>
        <dbReference type="ChEBI" id="CHEBI:15361"/>
        <dbReference type="ChEBI" id="CHEBI:16016"/>
        <dbReference type="ChEBI" id="CHEBI:57642"/>
        <dbReference type="ChEBI" id="CHEBI:58702"/>
        <dbReference type="EC" id="2.7.1.121"/>
    </reaction>
</comment>
<dbReference type="NCBIfam" id="TIGR02364">
    <property type="entry name" value="dha_pts"/>
    <property type="match status" value="1"/>
</dbReference>
<dbReference type="Pfam" id="PF03610">
    <property type="entry name" value="EIIA-man"/>
    <property type="match status" value="1"/>
</dbReference>
<dbReference type="AlphaFoldDB" id="A0A0R2B2V9"/>
<proteinExistence type="predicted"/>
<dbReference type="RefSeq" id="WP_056959323.1">
    <property type="nucleotide sequence ID" value="NZ_AYYN01000128.1"/>
</dbReference>
<comment type="caution">
    <text evidence="7">The sequence shown here is derived from an EMBL/GenBank/DDBJ whole genome shotgun (WGS) entry which is preliminary data.</text>
</comment>
<keyword evidence="7" id="KW-0418">Kinase</keyword>
<feature type="domain" description="PTS EIIA type-4" evidence="6">
    <location>
        <begin position="2"/>
        <end position="125"/>
    </location>
</feature>
<evidence type="ECO:0000256" key="3">
    <source>
        <dbReference type="ARBA" id="ARBA00012095"/>
    </source>
</evidence>
<dbReference type="PATRIC" id="fig|1423772.3.peg.699"/>
<dbReference type="GO" id="GO:0047324">
    <property type="term" value="F:phosphoenolpyruvate-glycerone phosphotransferase activity"/>
    <property type="evidence" value="ECO:0007669"/>
    <property type="project" value="UniProtKB-EC"/>
</dbReference>
<dbReference type="GO" id="GO:0009401">
    <property type="term" value="P:phosphoenolpyruvate-dependent sugar phosphotransferase system"/>
    <property type="evidence" value="ECO:0007669"/>
    <property type="project" value="InterPro"/>
</dbReference>
<evidence type="ECO:0000256" key="1">
    <source>
        <dbReference type="ARBA" id="ARBA00001113"/>
    </source>
</evidence>
<evidence type="ECO:0000313" key="8">
    <source>
        <dbReference type="Proteomes" id="UP000051612"/>
    </source>
</evidence>
<gene>
    <name evidence="7" type="ORF">FC48_GL000637</name>
</gene>
<evidence type="ECO:0000313" key="7">
    <source>
        <dbReference type="EMBL" id="KRM73902.1"/>
    </source>
</evidence>
<protein>
    <recommendedName>
        <fullName evidence="3">phosphoenolpyruvate--glycerone phosphotransferase</fullName>
        <ecNumber evidence="3">2.7.1.121</ecNumber>
    </recommendedName>
</protein>
<dbReference type="EMBL" id="AYYN01000128">
    <property type="protein sequence ID" value="KRM73902.1"/>
    <property type="molecule type" value="Genomic_DNA"/>
</dbReference>
<keyword evidence="4" id="KW-0808">Transferase</keyword>
<sequence>MSYGILIVSHVEQIAQGVPKLLKQVAPDIAITFAGGTDDHEIGTSLAKITAALEDNSATEILAFYDLGSAKMNLEMASEFSTKPVHLYDTALIEGAYVSASLLQAGVDLPEIEKQLELLQIKGDG</sequence>
<name>A0A0R2B2V9_9LACO</name>
<organism evidence="7 8">
    <name type="scientific">Ligilactobacillus murinus DSM 20452 = NBRC 14221</name>
    <dbReference type="NCBI Taxonomy" id="1423772"/>
    <lineage>
        <taxon>Bacteria</taxon>
        <taxon>Bacillati</taxon>
        <taxon>Bacillota</taxon>
        <taxon>Bacilli</taxon>
        <taxon>Lactobacillales</taxon>
        <taxon>Lactobacillaceae</taxon>
        <taxon>Ligilactobacillus</taxon>
    </lineage>
</organism>
<dbReference type="InterPro" id="IPR012844">
    <property type="entry name" value="DhaM_N"/>
</dbReference>
<evidence type="ECO:0000256" key="2">
    <source>
        <dbReference type="ARBA" id="ARBA00002788"/>
    </source>
</evidence>
<comment type="subunit">
    <text evidence="5">Homodimer. The dihydroxyacetone kinase complex is composed of a homodimer of DhaM, a homodimer of DhaK and the subunit DhaL.</text>
</comment>
<dbReference type="GO" id="GO:0019563">
    <property type="term" value="P:glycerol catabolic process"/>
    <property type="evidence" value="ECO:0007669"/>
    <property type="project" value="InterPro"/>
</dbReference>
<dbReference type="EC" id="2.7.1.121" evidence="3"/>
<dbReference type="PANTHER" id="PTHR38594">
    <property type="entry name" value="PEP-DEPENDENT DIHYDROXYACETONE KINASE, PHOSPHORYL DONOR SUBUNIT DHAM"/>
    <property type="match status" value="1"/>
</dbReference>
<dbReference type="Proteomes" id="UP000051612">
    <property type="component" value="Unassembled WGS sequence"/>
</dbReference>
<dbReference type="InterPro" id="IPR036662">
    <property type="entry name" value="PTS_EIIA_man-typ_sf"/>
</dbReference>
<dbReference type="PANTHER" id="PTHR38594:SF1">
    <property type="entry name" value="PEP-DEPENDENT DIHYDROXYACETONE KINASE, PHOSPHORYL DONOR SUBUNIT DHAM"/>
    <property type="match status" value="1"/>
</dbReference>
<dbReference type="Gene3D" id="3.40.50.510">
    <property type="entry name" value="Phosphotransferase system, mannose-type IIA component"/>
    <property type="match status" value="1"/>
</dbReference>
<dbReference type="InterPro" id="IPR004701">
    <property type="entry name" value="PTS_EIIA_man-typ"/>
</dbReference>
<dbReference type="GO" id="GO:0016020">
    <property type="term" value="C:membrane"/>
    <property type="evidence" value="ECO:0007669"/>
    <property type="project" value="InterPro"/>
</dbReference>
<accession>A0A0R2B2V9</accession>
<dbReference type="InterPro" id="IPR039643">
    <property type="entry name" value="DhaM"/>
</dbReference>
<comment type="function">
    <text evidence="2">Component of the dihydroxyacetone kinase complex, which is responsible for the phosphoenolpyruvate (PEP)-dependent phosphorylation of dihydroxyacetone. DhaM serves as the phosphoryl donor. Is phosphorylated by phosphoenolpyruvate in an EI- and HPr-dependent reaction, and a phosphorelay system on histidine residues finally leads to phosphoryl transfer to DhaL and dihydroxyacetone.</text>
</comment>